<sequence length="511" mass="57930">MTHRIETHILKLHKLSYTLFLFCFFTSAEPWIDTSNIYLRASIQQLADAGHINTPVTTFPLMWLDIGRDLKHVEYSSLNSSEKQAFDYVNHQFRMAKKNSKKLEFNTANKDKRFTSFGEDFRDKNNIKIQTSHMTDSFAFGLSTTYTFSPQDNDKTRFDGSYVAGFIGNWVVSVGKQDRWWGPGWDSNLSLTNNARPIPAISLSRRSAMPLEIPFTEIEIPWTVTSFMGVMDDNRVIDDTLLWGFRLNFLPFDGLEVGITRLAQFGGKGRSKSLGTFWNVLLGKDNCGASGLDCGVNKENEPGNQQAGYDLRYSFSVLNTPIGLYGQYFAEDGDNSGSSLSFLTEPQVQVGIDTHLRLFSAPTTIYLEYTDTYADCSDTDNSSVGNCFYEHHIYHTGMRYQQRTLGNLYDNDATSVVLGFITTISQNTNVTSKIRHLQLNKDNNDKAPNNILIGNPLTKIAEDMIMISTKVQHSYKNWRYTLGLDLSNSKFENAIADKNQANLFLKVEYNL</sequence>
<reference evidence="1 2" key="1">
    <citation type="submission" date="2017-08" db="EMBL/GenBank/DDBJ databases">
        <title>Complete genome of Colwellia sp. NB097-1, a psychrophile bacterium ioslated from Bering Sea.</title>
        <authorList>
            <person name="Chen X."/>
        </authorList>
    </citation>
    <scope>NUCLEOTIDE SEQUENCE [LARGE SCALE GENOMIC DNA]</scope>
    <source>
        <strain evidence="1 2">NB097-1</strain>
    </source>
</reference>
<dbReference type="EMBL" id="CP020465">
    <property type="protein sequence ID" value="ASP48525.1"/>
    <property type="molecule type" value="Genomic_DNA"/>
</dbReference>
<dbReference type="InterPro" id="IPR026950">
    <property type="entry name" value="Caps_assemb_Wzi"/>
</dbReference>
<dbReference type="Gene3D" id="2.40.160.130">
    <property type="entry name" value="Capsule assembly protein Wzi"/>
    <property type="match status" value="1"/>
</dbReference>
<accession>A0A222G9E4</accession>
<dbReference type="InterPro" id="IPR038636">
    <property type="entry name" value="Wzi_sf"/>
</dbReference>
<dbReference type="Pfam" id="PF14052">
    <property type="entry name" value="Caps_assemb_Wzi"/>
    <property type="match status" value="1"/>
</dbReference>
<protein>
    <submittedName>
        <fullName evidence="1">Capsule assembly Wzi family protein</fullName>
    </submittedName>
</protein>
<proteinExistence type="predicted"/>
<organism evidence="1 2">
    <name type="scientific">Cognaticolwellia beringensis</name>
    <dbReference type="NCBI Taxonomy" id="1967665"/>
    <lineage>
        <taxon>Bacteria</taxon>
        <taxon>Pseudomonadati</taxon>
        <taxon>Pseudomonadota</taxon>
        <taxon>Gammaproteobacteria</taxon>
        <taxon>Alteromonadales</taxon>
        <taxon>Colwelliaceae</taxon>
        <taxon>Cognaticolwellia</taxon>
    </lineage>
</organism>
<evidence type="ECO:0000313" key="1">
    <source>
        <dbReference type="EMBL" id="ASP48525.1"/>
    </source>
</evidence>
<dbReference type="KEGG" id="cber:B5D82_12555"/>
<evidence type="ECO:0000313" key="2">
    <source>
        <dbReference type="Proteomes" id="UP000202259"/>
    </source>
</evidence>
<keyword evidence="2" id="KW-1185">Reference proteome</keyword>
<name>A0A222G9E4_9GAMM</name>
<gene>
    <name evidence="1" type="ORF">B5D82_12555</name>
</gene>
<dbReference type="Proteomes" id="UP000202259">
    <property type="component" value="Chromosome"/>
</dbReference>
<dbReference type="AlphaFoldDB" id="A0A222G9E4"/>